<evidence type="ECO:0000256" key="1">
    <source>
        <dbReference type="SAM" id="Phobius"/>
    </source>
</evidence>
<protein>
    <submittedName>
        <fullName evidence="2">Uncharacterized protein</fullName>
    </submittedName>
</protein>
<accession>A0A428K2U5</accession>
<sequence length="126" mass="14378">MRKHLTYLTSCIILLAYSIGIWVSIGAINSSQKTTSGLTNEAQHRYENNAVSVLSHTLPSSEYLSFSDNTLSTSLNLEDTPSSMLGTLWHKEQQLNAVYKQYTLHDVTTLLSHRKKDIIYPFHDFW</sequence>
<evidence type="ECO:0000313" key="3">
    <source>
        <dbReference type="Proteomes" id="UP000270620"/>
    </source>
</evidence>
<dbReference type="AlphaFoldDB" id="A0A428K2U5"/>
<proteinExistence type="predicted"/>
<dbReference type="EMBL" id="RWBG01000002">
    <property type="protein sequence ID" value="RSK40742.1"/>
    <property type="molecule type" value="Genomic_DNA"/>
</dbReference>
<dbReference type="RefSeq" id="WP_125467655.1">
    <property type="nucleotide sequence ID" value="NZ_RWBG01000002.1"/>
</dbReference>
<keyword evidence="3" id="KW-1185">Reference proteome</keyword>
<dbReference type="Proteomes" id="UP000270620">
    <property type="component" value="Unassembled WGS sequence"/>
</dbReference>
<keyword evidence="1" id="KW-0472">Membrane</keyword>
<comment type="caution">
    <text evidence="2">The sequence shown here is derived from an EMBL/GenBank/DDBJ whole genome shotgun (WGS) entry which is preliminary data.</text>
</comment>
<name>A0A428K2U5_9FLAO</name>
<keyword evidence="1" id="KW-0812">Transmembrane</keyword>
<feature type="transmembrane region" description="Helical" evidence="1">
    <location>
        <begin position="7"/>
        <end position="28"/>
    </location>
</feature>
<gene>
    <name evidence="2" type="ORF">EJA19_07115</name>
</gene>
<keyword evidence="1" id="KW-1133">Transmembrane helix</keyword>
<dbReference type="OrthoDB" id="982927at2"/>
<organism evidence="2 3">
    <name type="scientific">Mangrovimonas spongiae</name>
    <dbReference type="NCBI Taxonomy" id="2494697"/>
    <lineage>
        <taxon>Bacteria</taxon>
        <taxon>Pseudomonadati</taxon>
        <taxon>Bacteroidota</taxon>
        <taxon>Flavobacteriia</taxon>
        <taxon>Flavobacteriales</taxon>
        <taxon>Flavobacteriaceae</taxon>
        <taxon>Mangrovimonas</taxon>
    </lineage>
</organism>
<reference evidence="2 3" key="1">
    <citation type="submission" date="2018-12" db="EMBL/GenBank/DDBJ databases">
        <title>Mangrovimonas spongiae sp. nov., a novel member of the genus Mangrovimonas isolated from marine sponge.</title>
        <authorList>
            <person name="Zhuang L."/>
            <person name="Luo L."/>
        </authorList>
    </citation>
    <scope>NUCLEOTIDE SEQUENCE [LARGE SCALE GENOMIC DNA]</scope>
    <source>
        <strain evidence="2 3">HN-E26</strain>
    </source>
</reference>
<evidence type="ECO:0000313" key="2">
    <source>
        <dbReference type="EMBL" id="RSK40742.1"/>
    </source>
</evidence>